<gene>
    <name evidence="6" type="ORF">MVEN_02002400</name>
</gene>
<evidence type="ECO:0000313" key="7">
    <source>
        <dbReference type="Proteomes" id="UP000620124"/>
    </source>
</evidence>
<keyword evidence="4" id="KW-0472">Membrane</keyword>
<comment type="subcellular location">
    <subcellularLocation>
        <location evidence="1">Membrane</location>
        <topology evidence="1">Multi-pass membrane protein</topology>
    </subcellularLocation>
</comment>
<dbReference type="Pfam" id="PF07690">
    <property type="entry name" value="MFS_1"/>
    <property type="match status" value="1"/>
</dbReference>
<feature type="transmembrane region" description="Helical" evidence="4">
    <location>
        <begin position="405"/>
        <end position="430"/>
    </location>
</feature>
<evidence type="ECO:0000256" key="4">
    <source>
        <dbReference type="SAM" id="Phobius"/>
    </source>
</evidence>
<dbReference type="PANTHER" id="PTHR11360:SF177">
    <property type="entry name" value="RIBOFLAVIN TRANSPORTER MCH5"/>
    <property type="match status" value="1"/>
</dbReference>
<comment type="similarity">
    <text evidence="2">Belongs to the major facilitator superfamily. Monocarboxylate porter (TC 2.A.1.13) family.</text>
</comment>
<comment type="caution">
    <text evidence="6">The sequence shown here is derived from an EMBL/GenBank/DDBJ whole genome shotgun (WGS) entry which is preliminary data.</text>
</comment>
<keyword evidence="4" id="KW-1133">Transmembrane helix</keyword>
<name>A0A8H6XET4_9AGAR</name>
<feature type="transmembrane region" description="Helical" evidence="4">
    <location>
        <begin position="313"/>
        <end position="335"/>
    </location>
</feature>
<keyword evidence="7" id="KW-1185">Reference proteome</keyword>
<dbReference type="InterPro" id="IPR036259">
    <property type="entry name" value="MFS_trans_sf"/>
</dbReference>
<feature type="transmembrane region" description="Helical" evidence="4">
    <location>
        <begin position="347"/>
        <end position="365"/>
    </location>
</feature>
<feature type="transmembrane region" description="Helical" evidence="4">
    <location>
        <begin position="377"/>
        <end position="399"/>
    </location>
</feature>
<feature type="transmembrane region" description="Helical" evidence="4">
    <location>
        <begin position="209"/>
        <end position="229"/>
    </location>
</feature>
<feature type="transmembrane region" description="Helical" evidence="4">
    <location>
        <begin position="90"/>
        <end position="110"/>
    </location>
</feature>
<protein>
    <submittedName>
        <fullName evidence="6">MFS general substrate transporter</fullName>
    </submittedName>
</protein>
<reference evidence="6" key="1">
    <citation type="submission" date="2020-05" db="EMBL/GenBank/DDBJ databases">
        <title>Mycena genomes resolve the evolution of fungal bioluminescence.</title>
        <authorList>
            <person name="Tsai I.J."/>
        </authorList>
    </citation>
    <scope>NUCLEOTIDE SEQUENCE</scope>
    <source>
        <strain evidence="6">CCC161011</strain>
    </source>
</reference>
<dbReference type="PANTHER" id="PTHR11360">
    <property type="entry name" value="MONOCARBOXYLATE TRANSPORTER"/>
    <property type="match status" value="1"/>
</dbReference>
<dbReference type="Gene3D" id="1.20.1250.20">
    <property type="entry name" value="MFS general substrate transporter like domains"/>
    <property type="match status" value="2"/>
</dbReference>
<dbReference type="OrthoDB" id="6509908at2759"/>
<dbReference type="AlphaFoldDB" id="A0A8H6XET4"/>
<dbReference type="SUPFAM" id="SSF103473">
    <property type="entry name" value="MFS general substrate transporter"/>
    <property type="match status" value="1"/>
</dbReference>
<evidence type="ECO:0000256" key="1">
    <source>
        <dbReference type="ARBA" id="ARBA00004141"/>
    </source>
</evidence>
<keyword evidence="4" id="KW-0812">Transmembrane</keyword>
<feature type="compositionally biased region" description="Basic and acidic residues" evidence="3">
    <location>
        <begin position="1"/>
        <end position="11"/>
    </location>
</feature>
<feature type="domain" description="Major facilitator superfamily (MFS) profile" evidence="5">
    <location>
        <begin position="252"/>
        <end position="438"/>
    </location>
</feature>
<feature type="transmembrane region" description="Helical" evidence="4">
    <location>
        <begin position="178"/>
        <end position="197"/>
    </location>
</feature>
<feature type="transmembrane region" description="Helical" evidence="4">
    <location>
        <begin position="279"/>
        <end position="301"/>
    </location>
</feature>
<dbReference type="InterPro" id="IPR050327">
    <property type="entry name" value="Proton-linked_MCT"/>
</dbReference>
<dbReference type="InterPro" id="IPR011701">
    <property type="entry name" value="MFS"/>
</dbReference>
<dbReference type="InterPro" id="IPR020846">
    <property type="entry name" value="MFS_dom"/>
</dbReference>
<dbReference type="Proteomes" id="UP000620124">
    <property type="component" value="Unassembled WGS sequence"/>
</dbReference>
<proteinExistence type="inferred from homology"/>
<sequence>MFDKIVPRPHVDPTSAPMDDDKVDEVDTIASLVRDDADDFPEGGLKAWIVLCGTVMGFFATFGFVNSWGVFQAYYQQKLLHHSTPSEMLVLSWIGSIQHAMIFVPALAVGRLFDIGFYRIPFAGGSLLLVLACFLVPQCKVYWHFMLCQGFGVGIGSGLMFSTMFAIVTHWFKKRRGFALGLTCFGGAIGATVQPIILRQLISKVGFPWAMRTLGFILLLVLVITNLCMSRRLSPVKAPGGILGLRTFRNRAFSVFGVCTFITFLGLFTMLTYIGSSAIAFGISPNFAFYLVAIANFSSGVGRVTSGLLGDRFGAMNIMTIMTAIAGAATIAWPFCRTVPKITGISVLYGFCSGAWLALIGSAVGQMGGIEDIGRRLGAINTIAGIGALCGPPISGLFANSRLGYVAVGYFAGSAMLVGSSLIFMSRLLAAPGFWRKF</sequence>
<feature type="region of interest" description="Disordered" evidence="3">
    <location>
        <begin position="1"/>
        <end position="21"/>
    </location>
</feature>
<dbReference type="GO" id="GO:0016020">
    <property type="term" value="C:membrane"/>
    <property type="evidence" value="ECO:0007669"/>
    <property type="project" value="UniProtKB-SubCell"/>
</dbReference>
<evidence type="ECO:0000256" key="2">
    <source>
        <dbReference type="ARBA" id="ARBA00006727"/>
    </source>
</evidence>
<feature type="transmembrane region" description="Helical" evidence="4">
    <location>
        <begin position="250"/>
        <end position="273"/>
    </location>
</feature>
<evidence type="ECO:0000259" key="5">
    <source>
        <dbReference type="PROSITE" id="PS50850"/>
    </source>
</evidence>
<dbReference type="GO" id="GO:0022857">
    <property type="term" value="F:transmembrane transporter activity"/>
    <property type="evidence" value="ECO:0007669"/>
    <property type="project" value="InterPro"/>
</dbReference>
<accession>A0A8H6XET4</accession>
<evidence type="ECO:0000313" key="6">
    <source>
        <dbReference type="EMBL" id="KAF7339246.1"/>
    </source>
</evidence>
<feature type="transmembrane region" description="Helical" evidence="4">
    <location>
        <begin position="48"/>
        <end position="70"/>
    </location>
</feature>
<feature type="transmembrane region" description="Helical" evidence="4">
    <location>
        <begin position="117"/>
        <end position="137"/>
    </location>
</feature>
<dbReference type="EMBL" id="JACAZI010000020">
    <property type="protein sequence ID" value="KAF7339246.1"/>
    <property type="molecule type" value="Genomic_DNA"/>
</dbReference>
<feature type="transmembrane region" description="Helical" evidence="4">
    <location>
        <begin position="143"/>
        <end position="166"/>
    </location>
</feature>
<dbReference type="PROSITE" id="PS50850">
    <property type="entry name" value="MFS"/>
    <property type="match status" value="1"/>
</dbReference>
<organism evidence="6 7">
    <name type="scientific">Mycena venus</name>
    <dbReference type="NCBI Taxonomy" id="2733690"/>
    <lineage>
        <taxon>Eukaryota</taxon>
        <taxon>Fungi</taxon>
        <taxon>Dikarya</taxon>
        <taxon>Basidiomycota</taxon>
        <taxon>Agaricomycotina</taxon>
        <taxon>Agaricomycetes</taxon>
        <taxon>Agaricomycetidae</taxon>
        <taxon>Agaricales</taxon>
        <taxon>Marasmiineae</taxon>
        <taxon>Mycenaceae</taxon>
        <taxon>Mycena</taxon>
    </lineage>
</organism>
<evidence type="ECO:0000256" key="3">
    <source>
        <dbReference type="SAM" id="MobiDB-lite"/>
    </source>
</evidence>